<keyword evidence="1" id="KW-0175">Coiled coil</keyword>
<dbReference type="RefSeq" id="WP_218134586.1">
    <property type="nucleotide sequence ID" value="NZ_FNON01000001.1"/>
</dbReference>
<sequence>MGEVMGVLDLLEERLAELKREYQVGDGRLRELSREEVELRETLLRISGAIQVLEELRSKNGSEELTVG</sequence>
<evidence type="ECO:0000313" key="3">
    <source>
        <dbReference type="Proteomes" id="UP000199515"/>
    </source>
</evidence>
<dbReference type="EMBL" id="FNON01000001">
    <property type="protein sequence ID" value="SDW52733.1"/>
    <property type="molecule type" value="Genomic_DNA"/>
</dbReference>
<accession>A0A1H2U945</accession>
<organism evidence="2 3">
    <name type="scientific">Amycolatopsis xylanica</name>
    <dbReference type="NCBI Taxonomy" id="589385"/>
    <lineage>
        <taxon>Bacteria</taxon>
        <taxon>Bacillati</taxon>
        <taxon>Actinomycetota</taxon>
        <taxon>Actinomycetes</taxon>
        <taxon>Pseudonocardiales</taxon>
        <taxon>Pseudonocardiaceae</taxon>
        <taxon>Amycolatopsis</taxon>
    </lineage>
</organism>
<keyword evidence="3" id="KW-1185">Reference proteome</keyword>
<proteinExistence type="predicted"/>
<evidence type="ECO:0000256" key="1">
    <source>
        <dbReference type="SAM" id="Coils"/>
    </source>
</evidence>
<name>A0A1H2U945_9PSEU</name>
<evidence type="ECO:0000313" key="2">
    <source>
        <dbReference type="EMBL" id="SDW52733.1"/>
    </source>
</evidence>
<dbReference type="AlphaFoldDB" id="A0A1H2U945"/>
<gene>
    <name evidence="2" type="ORF">SAMN05421504_101823</name>
</gene>
<dbReference type="STRING" id="589385.SAMN05421504_101823"/>
<reference evidence="2 3" key="1">
    <citation type="submission" date="2016-10" db="EMBL/GenBank/DDBJ databases">
        <authorList>
            <person name="de Groot N.N."/>
        </authorList>
    </citation>
    <scope>NUCLEOTIDE SEQUENCE [LARGE SCALE GENOMIC DNA]</scope>
    <source>
        <strain evidence="2 3">CPCC 202699</strain>
    </source>
</reference>
<dbReference type="Proteomes" id="UP000199515">
    <property type="component" value="Unassembled WGS sequence"/>
</dbReference>
<protein>
    <submittedName>
        <fullName evidence="2">Uncharacterized protein</fullName>
    </submittedName>
</protein>
<feature type="coiled-coil region" evidence="1">
    <location>
        <begin position="1"/>
        <end position="35"/>
    </location>
</feature>